<dbReference type="SUPFAM" id="SSF103473">
    <property type="entry name" value="MFS general substrate transporter"/>
    <property type="match status" value="1"/>
</dbReference>
<feature type="transmembrane region" description="Helical" evidence="8">
    <location>
        <begin position="728"/>
        <end position="748"/>
    </location>
</feature>
<reference evidence="10 11" key="1">
    <citation type="submission" date="2020-04" db="EMBL/GenBank/DDBJ databases">
        <title>Perkinsus olseni comparative genomics.</title>
        <authorList>
            <person name="Bogema D.R."/>
        </authorList>
    </citation>
    <scope>NUCLEOTIDE SEQUENCE [LARGE SCALE GENOMIC DNA]</scope>
    <source>
        <strain evidence="10">00978-12</strain>
    </source>
</reference>
<protein>
    <recommendedName>
        <fullName evidence="9">Major facilitator superfamily (MFS) profile domain-containing protein</fullName>
    </recommendedName>
</protein>
<keyword evidence="3" id="KW-1003">Cell membrane</keyword>
<feature type="transmembrane region" description="Helical" evidence="8">
    <location>
        <begin position="159"/>
        <end position="176"/>
    </location>
</feature>
<dbReference type="InterPro" id="IPR037185">
    <property type="entry name" value="EmrE-like"/>
</dbReference>
<feature type="transmembrane region" description="Helical" evidence="8">
    <location>
        <begin position="502"/>
        <end position="526"/>
    </location>
</feature>
<keyword evidence="4 8" id="KW-0812">Transmembrane</keyword>
<evidence type="ECO:0000256" key="7">
    <source>
        <dbReference type="SAM" id="MobiDB-lite"/>
    </source>
</evidence>
<evidence type="ECO:0000256" key="1">
    <source>
        <dbReference type="ARBA" id="ARBA00004651"/>
    </source>
</evidence>
<evidence type="ECO:0000256" key="4">
    <source>
        <dbReference type="ARBA" id="ARBA00022692"/>
    </source>
</evidence>
<dbReference type="Pfam" id="PF07690">
    <property type="entry name" value="MFS_1"/>
    <property type="match status" value="1"/>
</dbReference>
<comment type="subcellular location">
    <subcellularLocation>
        <location evidence="1">Cell membrane</location>
        <topology evidence="1">Multi-pass membrane protein</topology>
    </subcellularLocation>
</comment>
<dbReference type="InterPro" id="IPR011701">
    <property type="entry name" value="MFS"/>
</dbReference>
<evidence type="ECO:0000256" key="6">
    <source>
        <dbReference type="ARBA" id="ARBA00023136"/>
    </source>
</evidence>
<dbReference type="GO" id="GO:0022857">
    <property type="term" value="F:transmembrane transporter activity"/>
    <property type="evidence" value="ECO:0007669"/>
    <property type="project" value="InterPro"/>
</dbReference>
<feature type="transmembrane region" description="Helical" evidence="8">
    <location>
        <begin position="792"/>
        <end position="815"/>
    </location>
</feature>
<dbReference type="PROSITE" id="PS50850">
    <property type="entry name" value="MFS"/>
    <property type="match status" value="1"/>
</dbReference>
<comment type="caution">
    <text evidence="10">The sequence shown here is derived from an EMBL/GenBank/DDBJ whole genome shotgun (WGS) entry which is preliminary data.</text>
</comment>
<feature type="transmembrane region" description="Helical" evidence="8">
    <location>
        <begin position="702"/>
        <end position="722"/>
    </location>
</feature>
<organism evidence="10 11">
    <name type="scientific">Perkinsus olseni</name>
    <name type="common">Perkinsus atlanticus</name>
    <dbReference type="NCBI Taxonomy" id="32597"/>
    <lineage>
        <taxon>Eukaryota</taxon>
        <taxon>Sar</taxon>
        <taxon>Alveolata</taxon>
        <taxon>Perkinsozoa</taxon>
        <taxon>Perkinsea</taxon>
        <taxon>Perkinsida</taxon>
        <taxon>Perkinsidae</taxon>
        <taxon>Perkinsus</taxon>
    </lineage>
</organism>
<dbReference type="InterPro" id="IPR005829">
    <property type="entry name" value="Sugar_transporter_CS"/>
</dbReference>
<feature type="transmembrane region" description="Helical" evidence="8">
    <location>
        <begin position="415"/>
        <end position="434"/>
    </location>
</feature>
<dbReference type="PROSITE" id="PS00216">
    <property type="entry name" value="SUGAR_TRANSPORT_1"/>
    <property type="match status" value="1"/>
</dbReference>
<feature type="transmembrane region" description="Helical" evidence="8">
    <location>
        <begin position="43"/>
        <end position="65"/>
    </location>
</feature>
<dbReference type="SUPFAM" id="SSF103481">
    <property type="entry name" value="Multidrug resistance efflux transporter EmrE"/>
    <property type="match status" value="1"/>
</dbReference>
<evidence type="ECO:0000313" key="10">
    <source>
        <dbReference type="EMBL" id="KAF4681428.1"/>
    </source>
</evidence>
<dbReference type="EMBL" id="JABANP010000517">
    <property type="protein sequence ID" value="KAF4681428.1"/>
    <property type="molecule type" value="Genomic_DNA"/>
</dbReference>
<keyword evidence="5 8" id="KW-1133">Transmembrane helix</keyword>
<keyword evidence="2" id="KW-0813">Transport</keyword>
<feature type="domain" description="Major facilitator superfamily (MFS) profile" evidence="9">
    <location>
        <begin position="377"/>
        <end position="814"/>
    </location>
</feature>
<accession>A0A7J6NC11</accession>
<feature type="transmembrane region" description="Helical" evidence="8">
    <location>
        <begin position="677"/>
        <end position="695"/>
    </location>
</feature>
<feature type="transmembrane region" description="Helical" evidence="8">
    <location>
        <begin position="378"/>
        <end position="403"/>
    </location>
</feature>
<feature type="transmembrane region" description="Helical" evidence="8">
    <location>
        <begin position="760"/>
        <end position="780"/>
    </location>
</feature>
<evidence type="ECO:0000259" key="9">
    <source>
        <dbReference type="PROSITE" id="PS50850"/>
    </source>
</evidence>
<dbReference type="Proteomes" id="UP000541610">
    <property type="component" value="Unassembled WGS sequence"/>
</dbReference>
<dbReference type="AlphaFoldDB" id="A0A7J6NC11"/>
<dbReference type="OrthoDB" id="435167at2759"/>
<feature type="transmembrane region" description="Helical" evidence="8">
    <location>
        <begin position="223"/>
        <end position="245"/>
    </location>
</feature>
<evidence type="ECO:0000313" key="11">
    <source>
        <dbReference type="Proteomes" id="UP000541610"/>
    </source>
</evidence>
<feature type="transmembrane region" description="Helical" evidence="8">
    <location>
        <begin position="633"/>
        <end position="652"/>
    </location>
</feature>
<evidence type="ECO:0000256" key="3">
    <source>
        <dbReference type="ARBA" id="ARBA00022475"/>
    </source>
</evidence>
<dbReference type="Gene3D" id="1.20.1250.20">
    <property type="entry name" value="MFS general substrate transporter like domains"/>
    <property type="match status" value="1"/>
</dbReference>
<dbReference type="PANTHER" id="PTHR23517">
    <property type="entry name" value="RESISTANCE PROTEIN MDTM, PUTATIVE-RELATED-RELATED"/>
    <property type="match status" value="1"/>
</dbReference>
<dbReference type="PANTHER" id="PTHR23517:SF3">
    <property type="entry name" value="INTEGRAL MEMBRANE TRANSPORT PROTEIN"/>
    <property type="match status" value="1"/>
</dbReference>
<sequence length="824" mass="89332">MASNIILYGSVVIDGKGEDLEIAAVVKELESSTVDAEQWRRGVVCLLVASLSFSLMSLLAAHLALAVPITLILLARSVVQTAMAAVGCRILGKSMWDFENNELRFLVMSRGLGGALSTLMRFLSVSLIPLGESLSIHGTHSAFSLLLSWVLLKQPIRAQQVITVIAVTCGVLLLAQSSEVSSTSVHQTSRLCGIGAALCGSLMASWVYITVTKAGEKVHWSQLTLWYGICGIAVSLIVLLVGRPWSTLLYLREANSWSMFMLILVGCISFTGQTFFNIGLQLTSSAVTSSIVRQMDVVFGFIFQIFIQHHPSTATNVAGADADVVASDVHWSGASSHKVASGVSSIPSMMGYWCPYIRHGVERLIYQLRYDPRRVLDLTLLLVSLFVEWCGTALVAPLTPWLVQALDPSMDEGSAASIFMASFSIGTLIASLVTGPLSDRYGRRPVFILAMFLYTISYFLVANAWSIASFAGFRALGGVSAGTRPVLYAFITDSSRQEDMRFYGSCISICNTVGGALGPTIGGWLASVGMSFPFYFMGVVAAIIFVLEFLFLRETKPWEDKPKWLTLEYYECWKHPQHRRQRNDDDDDVSDGATIASGDEQPTPAEQTPEKAMSPTDQAKDMSLGNWSKKNKWFIPTLVCLCLASFAGQYTGNSWATVFGVLGADRYNLSEQENGEAMGIQAVVVIICTIIYIYVSDKIKPGLVSAFGYCLVVLAVIVPFIYSLWGTIVIGMCVYVGVTFFFAGMAYCSALISPPRSRGLINSISMGMTNVGGVLGPLVGGQLYDLNVADPYYVMCGLGVLGIASSLVITAGSTYTEKLLREGH</sequence>
<feature type="transmembrane region" description="Helical" evidence="8">
    <location>
        <begin position="532"/>
        <end position="552"/>
    </location>
</feature>
<proteinExistence type="predicted"/>
<evidence type="ECO:0000256" key="5">
    <source>
        <dbReference type="ARBA" id="ARBA00022989"/>
    </source>
</evidence>
<dbReference type="InterPro" id="IPR050171">
    <property type="entry name" value="MFS_Transporters"/>
</dbReference>
<dbReference type="InterPro" id="IPR001958">
    <property type="entry name" value="Tet-R_TetA/multi-R_MdtG-like"/>
</dbReference>
<dbReference type="PRINTS" id="PR01035">
    <property type="entry name" value="TCRTETA"/>
</dbReference>
<evidence type="ECO:0000256" key="2">
    <source>
        <dbReference type="ARBA" id="ARBA00022448"/>
    </source>
</evidence>
<keyword evidence="6 8" id="KW-0472">Membrane</keyword>
<gene>
    <name evidence="10" type="ORF">FOZ60_012106</name>
</gene>
<feature type="region of interest" description="Disordered" evidence="7">
    <location>
        <begin position="579"/>
        <end position="620"/>
    </location>
</feature>
<dbReference type="InterPro" id="IPR020846">
    <property type="entry name" value="MFS_dom"/>
</dbReference>
<dbReference type="GO" id="GO:0005886">
    <property type="term" value="C:plasma membrane"/>
    <property type="evidence" value="ECO:0007669"/>
    <property type="project" value="UniProtKB-SubCell"/>
</dbReference>
<feature type="transmembrane region" description="Helical" evidence="8">
    <location>
        <begin position="471"/>
        <end position="490"/>
    </location>
</feature>
<evidence type="ECO:0000256" key="8">
    <source>
        <dbReference type="SAM" id="Phobius"/>
    </source>
</evidence>
<feature type="transmembrane region" description="Helical" evidence="8">
    <location>
        <begin position="188"/>
        <end position="211"/>
    </location>
</feature>
<name>A0A7J6NC11_PEROL</name>
<feature type="transmembrane region" description="Helical" evidence="8">
    <location>
        <begin position="446"/>
        <end position="465"/>
    </location>
</feature>
<feature type="transmembrane region" description="Helical" evidence="8">
    <location>
        <begin position="257"/>
        <end position="276"/>
    </location>
</feature>
<dbReference type="InterPro" id="IPR036259">
    <property type="entry name" value="MFS_trans_sf"/>
</dbReference>